<dbReference type="Proteomes" id="UP000799118">
    <property type="component" value="Unassembled WGS sequence"/>
</dbReference>
<evidence type="ECO:0000313" key="6">
    <source>
        <dbReference type="EMBL" id="KAE9392197.1"/>
    </source>
</evidence>
<dbReference type="GO" id="GO:0005739">
    <property type="term" value="C:mitochondrion"/>
    <property type="evidence" value="ECO:0007669"/>
    <property type="project" value="TreeGrafter"/>
</dbReference>
<name>A0A6A4H500_9AGAR</name>
<dbReference type="GO" id="GO:0048312">
    <property type="term" value="P:intracellular distribution of mitochondria"/>
    <property type="evidence" value="ECO:0007669"/>
    <property type="project" value="TreeGrafter"/>
</dbReference>
<dbReference type="SUPFAM" id="SSF52540">
    <property type="entry name" value="P-loop containing nucleoside triphosphate hydrolases"/>
    <property type="match status" value="1"/>
</dbReference>
<dbReference type="Gene3D" id="1.20.120.1240">
    <property type="entry name" value="Dynamin, middle domain"/>
    <property type="match status" value="1"/>
</dbReference>
<dbReference type="GO" id="GO:0016559">
    <property type="term" value="P:peroxisome fission"/>
    <property type="evidence" value="ECO:0007669"/>
    <property type="project" value="TreeGrafter"/>
</dbReference>
<dbReference type="InterPro" id="IPR000375">
    <property type="entry name" value="Dynamin_stalk"/>
</dbReference>
<dbReference type="InterPro" id="IPR030381">
    <property type="entry name" value="G_DYNAMIN_dom"/>
</dbReference>
<dbReference type="GO" id="GO:0005874">
    <property type="term" value="C:microtubule"/>
    <property type="evidence" value="ECO:0007669"/>
    <property type="project" value="TreeGrafter"/>
</dbReference>
<keyword evidence="2" id="KW-0342">GTP-binding</keyword>
<proteinExistence type="predicted"/>
<protein>
    <recommendedName>
        <fullName evidence="8">P-loop containing nucleoside triphosphate hydrolase protein</fullName>
    </recommendedName>
</protein>
<dbReference type="OrthoDB" id="5061070at2759"/>
<dbReference type="GO" id="GO:0003924">
    <property type="term" value="F:GTPase activity"/>
    <property type="evidence" value="ECO:0007669"/>
    <property type="project" value="InterPro"/>
</dbReference>
<dbReference type="InterPro" id="IPR045063">
    <property type="entry name" value="Dynamin_N"/>
</dbReference>
<evidence type="ECO:0000256" key="1">
    <source>
        <dbReference type="ARBA" id="ARBA00022741"/>
    </source>
</evidence>
<dbReference type="PROSITE" id="PS51388">
    <property type="entry name" value="GED"/>
    <property type="match status" value="1"/>
</dbReference>
<evidence type="ECO:0008006" key="8">
    <source>
        <dbReference type="Google" id="ProtNLM"/>
    </source>
</evidence>
<reference evidence="6" key="1">
    <citation type="journal article" date="2019" name="Environ. Microbiol.">
        <title>Fungal ecological strategies reflected in gene transcription - a case study of two litter decomposers.</title>
        <authorList>
            <person name="Barbi F."/>
            <person name="Kohler A."/>
            <person name="Barry K."/>
            <person name="Baskaran P."/>
            <person name="Daum C."/>
            <person name="Fauchery L."/>
            <person name="Ihrmark K."/>
            <person name="Kuo A."/>
            <person name="LaButti K."/>
            <person name="Lipzen A."/>
            <person name="Morin E."/>
            <person name="Grigoriev I.V."/>
            <person name="Henrissat B."/>
            <person name="Lindahl B."/>
            <person name="Martin F."/>
        </authorList>
    </citation>
    <scope>NUCLEOTIDE SEQUENCE</scope>
    <source>
        <strain evidence="6">JB14</strain>
    </source>
</reference>
<accession>A0A6A4H500</accession>
<dbReference type="InterPro" id="IPR027417">
    <property type="entry name" value="P-loop_NTPase"/>
</dbReference>
<dbReference type="PANTHER" id="PTHR11566:SF21">
    <property type="entry name" value="DYNAMIN RELATED PROTEIN 1, ISOFORM A"/>
    <property type="match status" value="1"/>
</dbReference>
<dbReference type="InterPro" id="IPR020850">
    <property type="entry name" value="GED_dom"/>
</dbReference>
<feature type="compositionally biased region" description="Basic and acidic residues" evidence="3">
    <location>
        <begin position="28"/>
        <end position="37"/>
    </location>
</feature>
<feature type="domain" description="GED" evidence="4">
    <location>
        <begin position="701"/>
        <end position="783"/>
    </location>
</feature>
<sequence>MTATTPDTIDFRSISRTSSSPFTDGPEPVDHPNHTKDGVGLSNAELGQKRRYALDLVNRLHNTGVQTDIDLPQIAVIGNQSAGKSSLIEAISGITLPRASGTCTRCPTECRLKYAPNTQWTCVVKIRTITDSTGQSLGQARNDPFGDVIHDKAEVEERIRRAQRAILNPHIPRSQILISDEETDDEKGLTFSSNCVSLEISGPDVADLSFCDLPGLIRSTSGKEGTANDIQLVQGLVESYIKKPSCIILLTVSCETDPQNQGALQLARDHDPKGLRTVGVLTKPDRISAGDEEDWVGFIKNETHELLNNWFCVKQPNSNELRDGITWQEARNRENEFFAMKAPWCDLDPMYQRYLRTPNLVERLSEILSSLISKRLPEIHNELQQIMQKTREDLNKLPKEPSRDPLSDISAMIHRFSVDLSKVLEGIPERDGLLQSIRPAQETFKKDIRKTAPQFRPYEKRYASRRTMPKLKFLDHEEVEGEEQDEEVEEYCSPGQVGYFGNLNGPIYVDEVFRRLQDARTRELPGKYPYIVEEWFIKQATMQWLAPSYRLCEVVYQTALEHVLKLVGKHFAEFGQGLLERQARLIVMKHMEERFEVTKDRIKWLLDLEHRPFTMNTHYWADYREKFYSYYKGCREEDLSHELSSSLLGLDSERKTKGFIGLSENAMAVNEALASLAKVGFTGLKPSNLLRLVAADEMEPALAIMADIRAYFQVAYKRFVDNIPLAIDHEMVRGFERDLLSLVFSELGIHGPKGSEIFAARREEMMKKLERMRAGSEELSRIF</sequence>
<evidence type="ECO:0000256" key="2">
    <source>
        <dbReference type="ARBA" id="ARBA00023134"/>
    </source>
</evidence>
<keyword evidence="7" id="KW-1185">Reference proteome</keyword>
<gene>
    <name evidence="6" type="ORF">BT96DRAFT_967471</name>
</gene>
<evidence type="ECO:0000259" key="5">
    <source>
        <dbReference type="PROSITE" id="PS51718"/>
    </source>
</evidence>
<organism evidence="6 7">
    <name type="scientific">Gymnopus androsaceus JB14</name>
    <dbReference type="NCBI Taxonomy" id="1447944"/>
    <lineage>
        <taxon>Eukaryota</taxon>
        <taxon>Fungi</taxon>
        <taxon>Dikarya</taxon>
        <taxon>Basidiomycota</taxon>
        <taxon>Agaricomycotina</taxon>
        <taxon>Agaricomycetes</taxon>
        <taxon>Agaricomycetidae</taxon>
        <taxon>Agaricales</taxon>
        <taxon>Marasmiineae</taxon>
        <taxon>Omphalotaceae</taxon>
        <taxon>Gymnopus</taxon>
    </lineage>
</organism>
<dbReference type="GO" id="GO:0000266">
    <property type="term" value="P:mitochondrial fission"/>
    <property type="evidence" value="ECO:0007669"/>
    <property type="project" value="TreeGrafter"/>
</dbReference>
<dbReference type="InterPro" id="IPR001401">
    <property type="entry name" value="Dynamin_GTPase"/>
</dbReference>
<dbReference type="Pfam" id="PF02212">
    <property type="entry name" value="GED"/>
    <property type="match status" value="1"/>
</dbReference>
<dbReference type="PRINTS" id="PR00195">
    <property type="entry name" value="DYNAMIN"/>
</dbReference>
<dbReference type="GO" id="GO:0008017">
    <property type="term" value="F:microtubule binding"/>
    <property type="evidence" value="ECO:0007669"/>
    <property type="project" value="TreeGrafter"/>
</dbReference>
<evidence type="ECO:0000256" key="3">
    <source>
        <dbReference type="SAM" id="MobiDB-lite"/>
    </source>
</evidence>
<dbReference type="CDD" id="cd08771">
    <property type="entry name" value="DLP_1"/>
    <property type="match status" value="1"/>
</dbReference>
<dbReference type="Pfam" id="PF01031">
    <property type="entry name" value="Dynamin_M"/>
    <property type="match status" value="1"/>
</dbReference>
<dbReference type="Gene3D" id="3.40.50.300">
    <property type="entry name" value="P-loop containing nucleotide triphosphate hydrolases"/>
    <property type="match status" value="1"/>
</dbReference>
<evidence type="ECO:0000259" key="4">
    <source>
        <dbReference type="PROSITE" id="PS51388"/>
    </source>
</evidence>
<dbReference type="GO" id="GO:0006897">
    <property type="term" value="P:endocytosis"/>
    <property type="evidence" value="ECO:0007669"/>
    <property type="project" value="TreeGrafter"/>
</dbReference>
<dbReference type="PROSITE" id="PS51718">
    <property type="entry name" value="G_DYNAMIN_2"/>
    <property type="match status" value="1"/>
</dbReference>
<dbReference type="GO" id="GO:0005525">
    <property type="term" value="F:GTP binding"/>
    <property type="evidence" value="ECO:0007669"/>
    <property type="project" value="InterPro"/>
</dbReference>
<dbReference type="InterPro" id="IPR003130">
    <property type="entry name" value="GED"/>
</dbReference>
<feature type="domain" description="Dynamin-type G" evidence="5">
    <location>
        <begin position="68"/>
        <end position="377"/>
    </location>
</feature>
<evidence type="ECO:0000313" key="7">
    <source>
        <dbReference type="Proteomes" id="UP000799118"/>
    </source>
</evidence>
<dbReference type="SMART" id="SM00053">
    <property type="entry name" value="DYNc"/>
    <property type="match status" value="1"/>
</dbReference>
<dbReference type="GO" id="GO:0016020">
    <property type="term" value="C:membrane"/>
    <property type="evidence" value="ECO:0007669"/>
    <property type="project" value="TreeGrafter"/>
</dbReference>
<dbReference type="InterPro" id="IPR022812">
    <property type="entry name" value="Dynamin"/>
</dbReference>
<dbReference type="EMBL" id="ML769602">
    <property type="protein sequence ID" value="KAE9392197.1"/>
    <property type="molecule type" value="Genomic_DNA"/>
</dbReference>
<dbReference type="Pfam" id="PF00350">
    <property type="entry name" value="Dynamin_N"/>
    <property type="match status" value="1"/>
</dbReference>
<dbReference type="PANTHER" id="PTHR11566">
    <property type="entry name" value="DYNAMIN"/>
    <property type="match status" value="1"/>
</dbReference>
<keyword evidence="1" id="KW-0547">Nucleotide-binding</keyword>
<dbReference type="AlphaFoldDB" id="A0A6A4H500"/>
<feature type="region of interest" description="Disordered" evidence="3">
    <location>
        <begin position="1"/>
        <end position="41"/>
    </location>
</feature>